<protein>
    <submittedName>
        <fullName evidence="6">ADP-ribosylation factor-like protein 13B</fullName>
    </submittedName>
</protein>
<dbReference type="AlphaFoldDB" id="A0AAD5XP54"/>
<dbReference type="SMART" id="SM00178">
    <property type="entry name" value="SAR"/>
    <property type="match status" value="1"/>
</dbReference>
<gene>
    <name evidence="6" type="primary">ARL13B</name>
    <name evidence="6" type="ORF">HDU87_008666</name>
</gene>
<organism evidence="6 7">
    <name type="scientific">Geranomyces variabilis</name>
    <dbReference type="NCBI Taxonomy" id="109894"/>
    <lineage>
        <taxon>Eukaryota</taxon>
        <taxon>Fungi</taxon>
        <taxon>Fungi incertae sedis</taxon>
        <taxon>Chytridiomycota</taxon>
        <taxon>Chytridiomycota incertae sedis</taxon>
        <taxon>Chytridiomycetes</taxon>
        <taxon>Spizellomycetales</taxon>
        <taxon>Powellomycetaceae</taxon>
        <taxon>Geranomyces</taxon>
    </lineage>
</organism>
<evidence type="ECO:0000256" key="4">
    <source>
        <dbReference type="PIRSR" id="PIRSR606689-2"/>
    </source>
</evidence>
<feature type="compositionally biased region" description="Low complexity" evidence="5">
    <location>
        <begin position="481"/>
        <end position="490"/>
    </location>
</feature>
<feature type="region of interest" description="Disordered" evidence="5">
    <location>
        <begin position="274"/>
        <end position="356"/>
    </location>
</feature>
<keyword evidence="7" id="KW-1185">Reference proteome</keyword>
<dbReference type="InterPro" id="IPR027417">
    <property type="entry name" value="P-loop_NTPase"/>
</dbReference>
<feature type="compositionally biased region" description="Polar residues" evidence="5">
    <location>
        <begin position="347"/>
        <end position="356"/>
    </location>
</feature>
<accession>A0AAD5XP54</accession>
<dbReference type="Pfam" id="PF00025">
    <property type="entry name" value="Arf"/>
    <property type="match status" value="1"/>
</dbReference>
<feature type="compositionally biased region" description="Polar residues" evidence="5">
    <location>
        <begin position="389"/>
        <end position="431"/>
    </location>
</feature>
<feature type="compositionally biased region" description="Low complexity" evidence="5">
    <location>
        <begin position="437"/>
        <end position="450"/>
    </location>
</feature>
<feature type="compositionally biased region" description="Basic and acidic residues" evidence="5">
    <location>
        <begin position="248"/>
        <end position="258"/>
    </location>
</feature>
<dbReference type="GO" id="GO:0005525">
    <property type="term" value="F:GTP binding"/>
    <property type="evidence" value="ECO:0007669"/>
    <property type="project" value="UniProtKB-KW"/>
</dbReference>
<keyword evidence="4" id="KW-0479">Metal-binding</keyword>
<evidence type="ECO:0000256" key="2">
    <source>
        <dbReference type="ARBA" id="ARBA00023134"/>
    </source>
</evidence>
<keyword evidence="2 3" id="KW-0342">GTP-binding</keyword>
<keyword evidence="4" id="KW-0460">Magnesium</keyword>
<evidence type="ECO:0000256" key="3">
    <source>
        <dbReference type="PIRSR" id="PIRSR606689-1"/>
    </source>
</evidence>
<feature type="binding site" evidence="3">
    <location>
        <position position="85"/>
    </location>
    <ligand>
        <name>GTP</name>
        <dbReference type="ChEBI" id="CHEBI:37565"/>
    </ligand>
</feature>
<feature type="binding site" evidence="3">
    <location>
        <begin position="141"/>
        <end position="144"/>
    </location>
    <ligand>
        <name>GTP</name>
        <dbReference type="ChEBI" id="CHEBI:37565"/>
    </ligand>
</feature>
<dbReference type="InterPro" id="IPR005225">
    <property type="entry name" value="Small_GTP-bd"/>
</dbReference>
<dbReference type="PANTHER" id="PTHR46090">
    <property type="entry name" value="ADP-RIBOSYLATION FACTOR-LIKE PROTEIN 13B"/>
    <property type="match status" value="1"/>
</dbReference>
<comment type="caution">
    <text evidence="6">The sequence shown here is derived from an EMBL/GenBank/DDBJ whole genome shotgun (WGS) entry which is preliminary data.</text>
</comment>
<dbReference type="SMART" id="SM00177">
    <property type="entry name" value="ARF"/>
    <property type="match status" value="1"/>
</dbReference>
<evidence type="ECO:0000313" key="6">
    <source>
        <dbReference type="EMBL" id="KAJ3170900.1"/>
    </source>
</evidence>
<dbReference type="PROSITE" id="PS51417">
    <property type="entry name" value="ARF"/>
    <property type="match status" value="1"/>
</dbReference>
<evidence type="ECO:0000256" key="5">
    <source>
        <dbReference type="SAM" id="MobiDB-lite"/>
    </source>
</evidence>
<sequence>MSSCFSCFGGGRKSSKKLVILVLGVDGAGKTTVLLRLKGDGASAKRTSWGFTTATLAHEVPPAASAKAKKVKTEKVDATYYDVGGDSKIRGIWKNYYAEACACIYVVDSANRERIAEAAEVLAEIYGHERMKDKPLIVLANKQDLPQAMSADELREALKIEELRARQTSLVANNDDEQSWWVQVLPCTTNVNEDSKTVSQDFLKVSEIPSLLRAVLDRFHRIGPRCAADTQQQKKAWDIDREEQKKRVEEYRAEKGQEDASGSVADVERKVIASQEMEETGGDTTKKSGTALFSRSKSGNTVHPEPLPEGKVLTLSKDQLRPVDPEAPSGAKRTNTVHPEAAEVQPGSASTGLSTSKNALRINDAAGAGSAGNVDLSLTGHAADAAPSTEATSGQVAASSSQEQLASHQISTTTSDDNPKPTSLDATSADSPVTPDPLSSRPLPSRLNSNTSSLTGKISKRGILAPLDSSELHHPLDHHSLPPLGAASLPPLTLHQAPWVRGPLGNPKGSSDL</sequence>
<dbReference type="InterPro" id="IPR006689">
    <property type="entry name" value="Small_GTPase_ARF/SAR"/>
</dbReference>
<dbReference type="InterPro" id="IPR051995">
    <property type="entry name" value="Ciliary_GTPase"/>
</dbReference>
<feature type="compositionally biased region" description="Basic and acidic residues" evidence="5">
    <location>
        <begin position="470"/>
        <end position="480"/>
    </location>
</feature>
<dbReference type="Gene3D" id="3.40.50.300">
    <property type="entry name" value="P-loop containing nucleotide triphosphate hydrolases"/>
    <property type="match status" value="1"/>
</dbReference>
<dbReference type="SUPFAM" id="SSF52540">
    <property type="entry name" value="P-loop containing nucleoside triphosphate hydrolases"/>
    <property type="match status" value="1"/>
</dbReference>
<proteinExistence type="predicted"/>
<reference evidence="6" key="1">
    <citation type="submission" date="2020-05" db="EMBL/GenBank/DDBJ databases">
        <title>Phylogenomic resolution of chytrid fungi.</title>
        <authorList>
            <person name="Stajich J.E."/>
            <person name="Amses K."/>
            <person name="Simmons R."/>
            <person name="Seto K."/>
            <person name="Myers J."/>
            <person name="Bonds A."/>
            <person name="Quandt C.A."/>
            <person name="Barry K."/>
            <person name="Liu P."/>
            <person name="Grigoriev I."/>
            <person name="Longcore J.E."/>
            <person name="James T.Y."/>
        </authorList>
    </citation>
    <scope>NUCLEOTIDE SEQUENCE</scope>
    <source>
        <strain evidence="6">JEL0379</strain>
    </source>
</reference>
<dbReference type="NCBIfam" id="TIGR00231">
    <property type="entry name" value="small_GTP"/>
    <property type="match status" value="1"/>
</dbReference>
<feature type="binding site" evidence="4">
    <location>
        <position position="31"/>
    </location>
    <ligand>
        <name>Mg(2+)</name>
        <dbReference type="ChEBI" id="CHEBI:18420"/>
    </ligand>
</feature>
<name>A0AAD5XP54_9FUNG</name>
<keyword evidence="1 3" id="KW-0547">Nucleotide-binding</keyword>
<dbReference type="PANTHER" id="PTHR46090:SF2">
    <property type="entry name" value="ADP-RIBOSYLATION FACTOR-LIKE PROTEIN 13B"/>
    <property type="match status" value="1"/>
</dbReference>
<evidence type="ECO:0000313" key="7">
    <source>
        <dbReference type="Proteomes" id="UP001212152"/>
    </source>
</evidence>
<dbReference type="Proteomes" id="UP001212152">
    <property type="component" value="Unassembled WGS sequence"/>
</dbReference>
<dbReference type="GO" id="GO:0003924">
    <property type="term" value="F:GTPase activity"/>
    <property type="evidence" value="ECO:0007669"/>
    <property type="project" value="InterPro"/>
</dbReference>
<feature type="region of interest" description="Disordered" evidence="5">
    <location>
        <begin position="384"/>
        <end position="490"/>
    </location>
</feature>
<dbReference type="GO" id="GO:0046872">
    <property type="term" value="F:metal ion binding"/>
    <property type="evidence" value="ECO:0007669"/>
    <property type="project" value="UniProtKB-KW"/>
</dbReference>
<evidence type="ECO:0000256" key="1">
    <source>
        <dbReference type="ARBA" id="ARBA00022741"/>
    </source>
</evidence>
<dbReference type="EMBL" id="JADGJQ010000091">
    <property type="protein sequence ID" value="KAJ3170900.1"/>
    <property type="molecule type" value="Genomic_DNA"/>
</dbReference>
<feature type="binding site" evidence="3">
    <location>
        <begin position="24"/>
        <end position="31"/>
    </location>
    <ligand>
        <name>GTP</name>
        <dbReference type="ChEBI" id="CHEBI:37565"/>
    </ligand>
</feature>
<feature type="region of interest" description="Disordered" evidence="5">
    <location>
        <begin position="248"/>
        <end position="267"/>
    </location>
</feature>
<feature type="compositionally biased region" description="Polar residues" evidence="5">
    <location>
        <begin position="287"/>
        <end position="301"/>
    </location>
</feature>